<dbReference type="SUPFAM" id="SSF48264">
    <property type="entry name" value="Cytochrome P450"/>
    <property type="match status" value="1"/>
</dbReference>
<evidence type="ECO:0000256" key="6">
    <source>
        <dbReference type="ARBA" id="ARBA00022617"/>
    </source>
</evidence>
<dbReference type="GO" id="GO:0005789">
    <property type="term" value="C:endoplasmic reticulum membrane"/>
    <property type="evidence" value="ECO:0007669"/>
    <property type="project" value="UniProtKB-SubCell"/>
</dbReference>
<name>A0A8T3CYL2_9TELE</name>
<evidence type="ECO:0000256" key="15">
    <source>
        <dbReference type="ARBA" id="ARBA00023033"/>
    </source>
</evidence>
<evidence type="ECO:0000256" key="13">
    <source>
        <dbReference type="ARBA" id="ARBA00023002"/>
    </source>
</evidence>
<evidence type="ECO:0000256" key="1">
    <source>
        <dbReference type="ARBA" id="ARBA00001971"/>
    </source>
</evidence>
<evidence type="ECO:0000256" key="22">
    <source>
        <dbReference type="ARBA" id="ARBA00052378"/>
    </source>
</evidence>
<dbReference type="InterPro" id="IPR050182">
    <property type="entry name" value="Cytochrome_P450_fam2"/>
</dbReference>
<dbReference type="PANTHER" id="PTHR24300:SF397">
    <property type="entry name" value="CYTOCHROME P450 2U1"/>
    <property type="match status" value="1"/>
</dbReference>
<evidence type="ECO:0000256" key="5">
    <source>
        <dbReference type="ARBA" id="ARBA00010617"/>
    </source>
</evidence>
<sequence length="540" mass="61160">MFRQIWQELKCATLFSNVYFVACTVFFAVVCLLHKLNSRKFCNVPPGPKPWPLIGNFGHFLVPRFVSKRIGERREEHEQTRPGSLSPQVALLELSKFYGNIYSLFIGNQMIVILTGYEVVRDALSNRADVFSDRPDVPLVTIMTKRKGIVFAPYGPVWRQQRKFCHTTLRSFGLGRLSLEPLILRELGEVKAELLRTHTETQGAPVSLAPLVSNAVSNVISSISLGQRFSQGDRELHTLLDLMARGLELCVNSPAVLINVFPWLYHLPFGAFKEIRQVERDITVFLKEIIARHRDSLDPDNPRDLIDMYLAETAQQRESVGATETSFSEDYLFYIIGDLFIAGTDTTTNTMLWMLLYMSVYPDIQEKVQAEIDSVVGFSRVPSLTDKASLPFTEATIMEVQRMTAVVPLAIPHMASETTVFRGYTIPKGTVIIPNLWSVHRDPTVWDNPDDFNPTRFLDQNGQILRQESFIPFGIGRRLCMGEQLAKMELFLMFSSLMQAFSFRLPDGLPPPSMDGRFGLTLAPLPYTVHVTPREEGVCQ</sequence>
<evidence type="ECO:0000256" key="18">
    <source>
        <dbReference type="ARBA" id="ARBA00023136"/>
    </source>
</evidence>
<evidence type="ECO:0000256" key="24">
    <source>
        <dbReference type="ARBA" id="ARBA00066560"/>
    </source>
</evidence>
<gene>
    <name evidence="30" type="ORF">AGOR_G00190940</name>
</gene>
<keyword evidence="17" id="KW-0496">Mitochondrion</keyword>
<evidence type="ECO:0000256" key="4">
    <source>
        <dbReference type="ARBA" id="ARBA00004477"/>
    </source>
</evidence>
<keyword evidence="9" id="KW-0999">Mitochondrion inner membrane</keyword>
<proteinExistence type="inferred from homology"/>
<keyword evidence="12 29" id="KW-1133">Transmembrane helix</keyword>
<dbReference type="Gene3D" id="1.10.630.10">
    <property type="entry name" value="Cytochrome P450"/>
    <property type="match status" value="1"/>
</dbReference>
<accession>A0A8T3CYL2</accession>
<evidence type="ECO:0000256" key="19">
    <source>
        <dbReference type="ARBA" id="ARBA00049206"/>
    </source>
</evidence>
<evidence type="ECO:0000256" key="7">
    <source>
        <dbReference type="ARBA" id="ARBA00022692"/>
    </source>
</evidence>
<keyword evidence="13 28" id="KW-0560">Oxidoreductase</keyword>
<organism evidence="30 31">
    <name type="scientific">Albula goreensis</name>
    <dbReference type="NCBI Taxonomy" id="1534307"/>
    <lineage>
        <taxon>Eukaryota</taxon>
        <taxon>Metazoa</taxon>
        <taxon>Chordata</taxon>
        <taxon>Craniata</taxon>
        <taxon>Vertebrata</taxon>
        <taxon>Euteleostomi</taxon>
        <taxon>Actinopterygii</taxon>
        <taxon>Neopterygii</taxon>
        <taxon>Teleostei</taxon>
        <taxon>Albuliformes</taxon>
        <taxon>Albulidae</taxon>
        <taxon>Albula</taxon>
    </lineage>
</organism>
<dbReference type="Proteomes" id="UP000829720">
    <property type="component" value="Unassembled WGS sequence"/>
</dbReference>
<dbReference type="PRINTS" id="PR00463">
    <property type="entry name" value="EP450I"/>
</dbReference>
<comment type="subcellular location">
    <subcellularLocation>
        <location evidence="4">Endoplasmic reticulum membrane</location>
        <topology evidence="4">Multi-pass membrane protein</topology>
    </subcellularLocation>
    <subcellularLocation>
        <location evidence="2">Microsome membrane</location>
        <topology evidence="2">Multi-pass membrane protein</topology>
    </subcellularLocation>
    <subcellularLocation>
        <location evidence="3">Mitochondrion inner membrane</location>
        <topology evidence="3">Multi-pass membrane protein</topology>
    </subcellularLocation>
</comment>
<evidence type="ECO:0000256" key="2">
    <source>
        <dbReference type="ARBA" id="ARBA00004154"/>
    </source>
</evidence>
<evidence type="ECO:0000256" key="16">
    <source>
        <dbReference type="ARBA" id="ARBA00023098"/>
    </source>
</evidence>
<dbReference type="OrthoDB" id="1844152at2759"/>
<keyword evidence="8 27" id="KW-0479">Metal-binding</keyword>
<dbReference type="GO" id="GO:0006082">
    <property type="term" value="P:organic acid metabolic process"/>
    <property type="evidence" value="ECO:0007669"/>
    <property type="project" value="TreeGrafter"/>
</dbReference>
<keyword evidence="6 27" id="KW-0349">Heme</keyword>
<dbReference type="InterPro" id="IPR001128">
    <property type="entry name" value="Cyt_P450"/>
</dbReference>
<dbReference type="GO" id="GO:0005743">
    <property type="term" value="C:mitochondrial inner membrane"/>
    <property type="evidence" value="ECO:0007669"/>
    <property type="project" value="UniProtKB-SubCell"/>
</dbReference>
<comment type="catalytic activity">
    <reaction evidence="20">
        <text>(5Z,8Z,11Z,14Z)-eicosatetraenoate + reduced [NADPH--hemoprotein reductase] + O2 = 20-hydroxy-(5Z,8Z,11Z,14Z)-eicosatetraenoate + oxidized [NADPH--hemoprotein reductase] + H2O + H(+)</text>
        <dbReference type="Rhea" id="RHEA:39755"/>
        <dbReference type="Rhea" id="RHEA-COMP:11964"/>
        <dbReference type="Rhea" id="RHEA-COMP:11965"/>
        <dbReference type="ChEBI" id="CHEBI:15377"/>
        <dbReference type="ChEBI" id="CHEBI:15378"/>
        <dbReference type="ChEBI" id="CHEBI:15379"/>
        <dbReference type="ChEBI" id="CHEBI:32395"/>
        <dbReference type="ChEBI" id="CHEBI:57618"/>
        <dbReference type="ChEBI" id="CHEBI:58210"/>
        <dbReference type="ChEBI" id="CHEBI:76624"/>
    </reaction>
    <physiologicalReaction direction="left-to-right" evidence="20">
        <dbReference type="Rhea" id="RHEA:39756"/>
    </physiologicalReaction>
</comment>
<evidence type="ECO:0000256" key="21">
    <source>
        <dbReference type="ARBA" id="ARBA00052159"/>
    </source>
</evidence>
<dbReference type="InterPro" id="IPR002401">
    <property type="entry name" value="Cyt_P450_E_grp-I"/>
</dbReference>
<evidence type="ECO:0000256" key="17">
    <source>
        <dbReference type="ARBA" id="ARBA00023128"/>
    </source>
</evidence>
<feature type="transmembrane region" description="Helical" evidence="29">
    <location>
        <begin position="12"/>
        <end position="36"/>
    </location>
</feature>
<dbReference type="GO" id="GO:0006805">
    <property type="term" value="P:xenobiotic metabolic process"/>
    <property type="evidence" value="ECO:0007669"/>
    <property type="project" value="TreeGrafter"/>
</dbReference>
<protein>
    <recommendedName>
        <fullName evidence="25">Cytochrome P450 2U1</fullName>
        <ecNumber evidence="24">1.14.14.80</ecNumber>
    </recommendedName>
    <alternativeName>
        <fullName evidence="26">Long-chain fatty acid omega-monooxygenase</fullName>
    </alternativeName>
</protein>
<dbReference type="FunFam" id="1.10.630.10:FF:000017">
    <property type="entry name" value="cytochrome P450 2U1 isoform X1"/>
    <property type="match status" value="1"/>
</dbReference>
<evidence type="ECO:0000256" key="10">
    <source>
        <dbReference type="ARBA" id="ARBA00022824"/>
    </source>
</evidence>
<dbReference type="InterPro" id="IPR036396">
    <property type="entry name" value="Cyt_P450_sf"/>
</dbReference>
<keyword evidence="18 29" id="KW-0472">Membrane</keyword>
<comment type="function">
    <text evidence="23">A cytochrome P450 monooxygenase involved in the metabolism of arachidonic acid and its conjugates. Mechanistically, uses molecular oxygen inserting one oxygen atom into a substrate, and reducing the second into a water molecule, with two electrons provided by NADPH via cytochrome P450 reductase (CPR; NADPH-ferrihemoprotein reductase). Acts as an omega and omega-1 hydroxylase for arachidonic acid and possibly for other long chain fatty acids. May modulate the arachidonic acid signaling pathway and play a role in other fatty acid signaling processes. May down-regulate the biological activities of N-arachidonoyl-serotonin, an endocannabinoid that has anti-nociceptive effects through inhibition of fatty acid amide hydrolase FAAH, TRPV1 receptor and T-type calcium channels. Catalyzes C-2 oxidation of the indole ring of N-arachidonoyl-serotonin forming a less active product 2-oxo-N-arachidonoyl-serotonin.</text>
</comment>
<evidence type="ECO:0000256" key="12">
    <source>
        <dbReference type="ARBA" id="ARBA00022989"/>
    </source>
</evidence>
<evidence type="ECO:0000256" key="27">
    <source>
        <dbReference type="PIRSR" id="PIRSR602401-1"/>
    </source>
</evidence>
<evidence type="ECO:0000256" key="3">
    <source>
        <dbReference type="ARBA" id="ARBA00004448"/>
    </source>
</evidence>
<keyword evidence="10" id="KW-0256">Endoplasmic reticulum</keyword>
<comment type="caution">
    <text evidence="30">The sequence shown here is derived from an EMBL/GenBank/DDBJ whole genome shotgun (WGS) entry which is preliminary data.</text>
</comment>
<dbReference type="AlphaFoldDB" id="A0A8T3CYL2"/>
<dbReference type="PRINTS" id="PR00385">
    <property type="entry name" value="P450"/>
</dbReference>
<dbReference type="PROSITE" id="PS00086">
    <property type="entry name" value="CYTOCHROME_P450"/>
    <property type="match status" value="1"/>
</dbReference>
<evidence type="ECO:0000256" key="11">
    <source>
        <dbReference type="ARBA" id="ARBA00022848"/>
    </source>
</evidence>
<evidence type="ECO:0000256" key="8">
    <source>
        <dbReference type="ARBA" id="ARBA00022723"/>
    </source>
</evidence>
<evidence type="ECO:0000256" key="23">
    <source>
        <dbReference type="ARBA" id="ARBA00058812"/>
    </source>
</evidence>
<keyword evidence="31" id="KW-1185">Reference proteome</keyword>
<dbReference type="GO" id="GO:0008395">
    <property type="term" value="F:steroid hydroxylase activity"/>
    <property type="evidence" value="ECO:0007669"/>
    <property type="project" value="TreeGrafter"/>
</dbReference>
<evidence type="ECO:0000256" key="29">
    <source>
        <dbReference type="SAM" id="Phobius"/>
    </source>
</evidence>
<evidence type="ECO:0000256" key="9">
    <source>
        <dbReference type="ARBA" id="ARBA00022792"/>
    </source>
</evidence>
<comment type="catalytic activity">
    <reaction evidence="19">
        <text>(5Z,8Z,11Z,14Z)-eicosatetraenoate + reduced [NADPH--hemoprotein reductase] + O2 = 19-hydroxy-(5Z,8Z,11Z,14Z)-eicosatetraenoate + oxidized [NADPH--hemoprotein reductase] + H2O + H(+)</text>
        <dbReference type="Rhea" id="RHEA:39759"/>
        <dbReference type="Rhea" id="RHEA-COMP:11964"/>
        <dbReference type="Rhea" id="RHEA-COMP:11965"/>
        <dbReference type="ChEBI" id="CHEBI:15377"/>
        <dbReference type="ChEBI" id="CHEBI:15378"/>
        <dbReference type="ChEBI" id="CHEBI:15379"/>
        <dbReference type="ChEBI" id="CHEBI:32395"/>
        <dbReference type="ChEBI" id="CHEBI:57618"/>
        <dbReference type="ChEBI" id="CHEBI:58210"/>
        <dbReference type="ChEBI" id="CHEBI:76627"/>
    </reaction>
    <physiologicalReaction direction="left-to-right" evidence="19">
        <dbReference type="Rhea" id="RHEA:39760"/>
    </physiologicalReaction>
</comment>
<evidence type="ECO:0000256" key="26">
    <source>
        <dbReference type="ARBA" id="ARBA00079181"/>
    </source>
</evidence>
<dbReference type="PANTHER" id="PTHR24300">
    <property type="entry name" value="CYTOCHROME P450 508A4-RELATED"/>
    <property type="match status" value="1"/>
</dbReference>
<keyword evidence="15 28" id="KW-0503">Monooxygenase</keyword>
<dbReference type="GO" id="GO:0102033">
    <property type="term" value="F:long-chain fatty acid omega-hydroxylase activity"/>
    <property type="evidence" value="ECO:0007669"/>
    <property type="project" value="UniProtKB-EC"/>
</dbReference>
<comment type="similarity">
    <text evidence="5 28">Belongs to the cytochrome P450 family.</text>
</comment>
<comment type="cofactor">
    <cofactor evidence="1 27">
        <name>heme</name>
        <dbReference type="ChEBI" id="CHEBI:30413"/>
    </cofactor>
</comment>
<reference evidence="30" key="1">
    <citation type="submission" date="2021-01" db="EMBL/GenBank/DDBJ databases">
        <authorList>
            <person name="Zahm M."/>
            <person name="Roques C."/>
            <person name="Cabau C."/>
            <person name="Klopp C."/>
            <person name="Donnadieu C."/>
            <person name="Jouanno E."/>
            <person name="Lampietro C."/>
            <person name="Louis A."/>
            <person name="Herpin A."/>
            <person name="Echchiki A."/>
            <person name="Berthelot C."/>
            <person name="Parey E."/>
            <person name="Roest-Crollius H."/>
            <person name="Braasch I."/>
            <person name="Postlethwait J."/>
            <person name="Bobe J."/>
            <person name="Montfort J."/>
            <person name="Bouchez O."/>
            <person name="Begum T."/>
            <person name="Mejri S."/>
            <person name="Adams A."/>
            <person name="Chen W.-J."/>
            <person name="Guiguen Y."/>
        </authorList>
    </citation>
    <scope>NUCLEOTIDE SEQUENCE</scope>
    <source>
        <tissue evidence="30">Blood</tissue>
    </source>
</reference>
<keyword evidence="16" id="KW-0443">Lipid metabolism</keyword>
<evidence type="ECO:0000313" key="30">
    <source>
        <dbReference type="EMBL" id="KAI1887498.1"/>
    </source>
</evidence>
<dbReference type="EC" id="1.14.14.80" evidence="24"/>
<keyword evidence="14 27" id="KW-0408">Iron</keyword>
<dbReference type="GO" id="GO:0006629">
    <property type="term" value="P:lipid metabolic process"/>
    <property type="evidence" value="ECO:0007669"/>
    <property type="project" value="UniProtKB-KW"/>
</dbReference>
<evidence type="ECO:0000313" key="31">
    <source>
        <dbReference type="Proteomes" id="UP000829720"/>
    </source>
</evidence>
<keyword evidence="7 29" id="KW-0812">Transmembrane</keyword>
<evidence type="ECO:0000256" key="25">
    <source>
        <dbReference type="ARBA" id="ARBA00067282"/>
    </source>
</evidence>
<dbReference type="EMBL" id="JAERUA010000018">
    <property type="protein sequence ID" value="KAI1887498.1"/>
    <property type="molecule type" value="Genomic_DNA"/>
</dbReference>
<dbReference type="GO" id="GO:0020037">
    <property type="term" value="F:heme binding"/>
    <property type="evidence" value="ECO:0007669"/>
    <property type="project" value="InterPro"/>
</dbReference>
<evidence type="ECO:0000256" key="14">
    <source>
        <dbReference type="ARBA" id="ARBA00023004"/>
    </source>
</evidence>
<feature type="binding site" description="axial binding residue" evidence="27">
    <location>
        <position position="480"/>
    </location>
    <ligand>
        <name>heme</name>
        <dbReference type="ChEBI" id="CHEBI:30413"/>
    </ligand>
    <ligandPart>
        <name>Fe</name>
        <dbReference type="ChEBI" id="CHEBI:18248"/>
    </ligandPart>
</feature>
<dbReference type="InterPro" id="IPR017972">
    <property type="entry name" value="Cyt_P450_CS"/>
</dbReference>
<evidence type="ECO:0000256" key="28">
    <source>
        <dbReference type="RuleBase" id="RU000461"/>
    </source>
</evidence>
<dbReference type="GO" id="GO:0005506">
    <property type="term" value="F:iron ion binding"/>
    <property type="evidence" value="ECO:0007669"/>
    <property type="project" value="InterPro"/>
</dbReference>
<dbReference type="Pfam" id="PF00067">
    <property type="entry name" value="p450"/>
    <property type="match status" value="1"/>
</dbReference>
<evidence type="ECO:0000256" key="20">
    <source>
        <dbReference type="ARBA" id="ARBA00051320"/>
    </source>
</evidence>
<comment type="catalytic activity">
    <reaction evidence="21">
        <text>N-[(5Z,8Z,11Z,14Z)-eicosatetraenoyl]-serotonin + reduced [NADPH--hemoprotein reductase] + O2 = 2-oxo-N-[(5Z,8Z,11Z,14Z)-eicosatetraenoyl]-serotonin + oxidized [NADPH--hemoprotein reductase] + H2O + H(+)</text>
        <dbReference type="Rhea" id="RHEA:50296"/>
        <dbReference type="Rhea" id="RHEA-COMP:11964"/>
        <dbReference type="Rhea" id="RHEA-COMP:11965"/>
        <dbReference type="ChEBI" id="CHEBI:15377"/>
        <dbReference type="ChEBI" id="CHEBI:15378"/>
        <dbReference type="ChEBI" id="CHEBI:15379"/>
        <dbReference type="ChEBI" id="CHEBI:57618"/>
        <dbReference type="ChEBI" id="CHEBI:58210"/>
        <dbReference type="ChEBI" id="CHEBI:132255"/>
        <dbReference type="ChEBI" id="CHEBI:132256"/>
    </reaction>
    <physiologicalReaction direction="left-to-right" evidence="21">
        <dbReference type="Rhea" id="RHEA:50297"/>
    </physiologicalReaction>
</comment>
<comment type="catalytic activity">
    <reaction evidence="22">
        <text>an omega-methyl-long-chain fatty acid + reduced [NADPH--hemoprotein reductase] + O2 = an omega-hydroxy-long-chain fatty acid + oxidized [NADPH--hemoprotein reductase] + H2O + H(+)</text>
        <dbReference type="Rhea" id="RHEA:56748"/>
        <dbReference type="Rhea" id="RHEA-COMP:11964"/>
        <dbReference type="Rhea" id="RHEA-COMP:11965"/>
        <dbReference type="ChEBI" id="CHEBI:15377"/>
        <dbReference type="ChEBI" id="CHEBI:15378"/>
        <dbReference type="ChEBI" id="CHEBI:15379"/>
        <dbReference type="ChEBI" id="CHEBI:57618"/>
        <dbReference type="ChEBI" id="CHEBI:58210"/>
        <dbReference type="ChEBI" id="CHEBI:140991"/>
        <dbReference type="ChEBI" id="CHEBI:140992"/>
        <dbReference type="EC" id="1.14.14.80"/>
    </reaction>
    <physiologicalReaction direction="left-to-right" evidence="22">
        <dbReference type="Rhea" id="RHEA:56749"/>
    </physiologicalReaction>
</comment>
<keyword evidence="11" id="KW-0492">Microsome</keyword>